<feature type="region of interest" description="Disordered" evidence="1">
    <location>
        <begin position="1"/>
        <end position="30"/>
    </location>
</feature>
<organism evidence="2 3">
    <name type="scientific">Venturia nashicola</name>
    <dbReference type="NCBI Taxonomy" id="86259"/>
    <lineage>
        <taxon>Eukaryota</taxon>
        <taxon>Fungi</taxon>
        <taxon>Dikarya</taxon>
        <taxon>Ascomycota</taxon>
        <taxon>Pezizomycotina</taxon>
        <taxon>Dothideomycetes</taxon>
        <taxon>Pleosporomycetidae</taxon>
        <taxon>Venturiales</taxon>
        <taxon>Venturiaceae</taxon>
        <taxon>Venturia</taxon>
    </lineage>
</organism>
<sequence length="481" mass="55574">MPYAMSGTGNRSSARKLSKAPVRSVPEAAEPLRRKTSIAIEAIEPSFNPGRLSHHYSRNIDVETPFSDDNCVDSEGSENEHTSDGEHDSRYSIVPSTHGQAIDVGFLDKRLEREQGHTWERLEESREGNEASSVFPVGIEATQQAEEIDPSDLKKEELITLVSDLQLQLRQLKNVQSHELVSKAQRKSSAELVNDAKALRETVSTWADRYFRHESILSKDTGKRLDTLKVIVDEPEVYIKDSFLRTRLIQARMWDLLQYHIFDDDRKGERKYYGHIWTGGRAKRTWLKDAVTKENEQVDRDMRPLDDVLRPEANADESAWKKYLEWRSSTYNLLIPPDRKMMIDEAELVEQNRIVSDRIWKSLRSFAKPRSSRQARGELRRLVWRSMWLDLDFRQQPVQFEIRRPWLKLSVGPFPFQYYGMHFDPETMSDYAPLYHSGAPLVAINTAPALFKSHDWAESAGQEDEVCLLKAQVCCSIPPRE</sequence>
<protein>
    <submittedName>
        <fullName evidence="2">Uncharacterized protein</fullName>
    </submittedName>
</protein>
<feature type="compositionally biased region" description="Basic and acidic residues" evidence="1">
    <location>
        <begin position="78"/>
        <end position="90"/>
    </location>
</feature>
<proteinExistence type="predicted"/>
<gene>
    <name evidence="2" type="ORF">E6O75_ATG01185</name>
</gene>
<name>A0A4Z1PBD6_9PEZI</name>
<feature type="region of interest" description="Disordered" evidence="1">
    <location>
        <begin position="61"/>
        <end position="95"/>
    </location>
</feature>
<dbReference type="EMBL" id="SNSC02000002">
    <property type="protein sequence ID" value="TID26692.1"/>
    <property type="molecule type" value="Genomic_DNA"/>
</dbReference>
<evidence type="ECO:0000313" key="3">
    <source>
        <dbReference type="Proteomes" id="UP000298493"/>
    </source>
</evidence>
<dbReference type="STRING" id="86259.A0A4Z1PBD6"/>
<evidence type="ECO:0000313" key="2">
    <source>
        <dbReference type="EMBL" id="TID26692.1"/>
    </source>
</evidence>
<keyword evidence="3" id="KW-1185">Reference proteome</keyword>
<dbReference type="Proteomes" id="UP000298493">
    <property type="component" value="Unassembled WGS sequence"/>
</dbReference>
<dbReference type="AlphaFoldDB" id="A0A4Z1PBD6"/>
<comment type="caution">
    <text evidence="2">The sequence shown here is derived from an EMBL/GenBank/DDBJ whole genome shotgun (WGS) entry which is preliminary data.</text>
</comment>
<evidence type="ECO:0000256" key="1">
    <source>
        <dbReference type="SAM" id="MobiDB-lite"/>
    </source>
</evidence>
<accession>A0A4Z1PBD6</accession>
<reference evidence="2 3" key="1">
    <citation type="submission" date="2019-04" db="EMBL/GenBank/DDBJ databases">
        <title>High contiguity whole genome sequence and gene annotation resource for two Venturia nashicola isolates.</title>
        <authorList>
            <person name="Prokchorchik M."/>
            <person name="Won K."/>
            <person name="Lee Y."/>
            <person name="Choi E.D."/>
            <person name="Segonzac C."/>
            <person name="Sohn K.H."/>
        </authorList>
    </citation>
    <scope>NUCLEOTIDE SEQUENCE [LARGE SCALE GENOMIC DNA]</scope>
    <source>
        <strain evidence="2 3">PRI2</strain>
    </source>
</reference>